<evidence type="ECO:0000256" key="1">
    <source>
        <dbReference type="SAM" id="Phobius"/>
    </source>
</evidence>
<accession>A0AAW0X2M3</accession>
<dbReference type="PANTHER" id="PTHR13527:SF0">
    <property type="entry name" value="SAYSVFN DOMAIN-CONTAINING PROTEIN 1"/>
    <property type="match status" value="1"/>
</dbReference>
<dbReference type="EMBL" id="JARKIK010000057">
    <property type="protein sequence ID" value="KAK8732299.1"/>
    <property type="molecule type" value="Genomic_DNA"/>
</dbReference>
<dbReference type="Pfam" id="PF10260">
    <property type="entry name" value="SAYSvFN"/>
    <property type="match status" value="1"/>
</dbReference>
<keyword evidence="1" id="KW-0812">Transmembrane</keyword>
<organism evidence="3 4">
    <name type="scientific">Cherax quadricarinatus</name>
    <name type="common">Australian red claw crayfish</name>
    <dbReference type="NCBI Taxonomy" id="27406"/>
    <lineage>
        <taxon>Eukaryota</taxon>
        <taxon>Metazoa</taxon>
        <taxon>Ecdysozoa</taxon>
        <taxon>Arthropoda</taxon>
        <taxon>Crustacea</taxon>
        <taxon>Multicrustacea</taxon>
        <taxon>Malacostraca</taxon>
        <taxon>Eumalacostraca</taxon>
        <taxon>Eucarida</taxon>
        <taxon>Decapoda</taxon>
        <taxon>Pleocyemata</taxon>
        <taxon>Astacidea</taxon>
        <taxon>Parastacoidea</taxon>
        <taxon>Parastacidae</taxon>
        <taxon>Cherax</taxon>
    </lineage>
</organism>
<protein>
    <recommendedName>
        <fullName evidence="2">SAYSvFN domain-containing protein</fullName>
    </recommendedName>
</protein>
<evidence type="ECO:0000259" key="2">
    <source>
        <dbReference type="Pfam" id="PF10260"/>
    </source>
</evidence>
<dbReference type="InterPro" id="IPR039159">
    <property type="entry name" value="SAYSD1"/>
</dbReference>
<name>A0AAW0X2M3_CHEQU</name>
<reference evidence="3 4" key="1">
    <citation type="journal article" date="2024" name="BMC Genomics">
        <title>Genome assembly of redclaw crayfish (Cherax quadricarinatus) provides insights into its immune adaptation and hypoxia tolerance.</title>
        <authorList>
            <person name="Liu Z."/>
            <person name="Zheng J."/>
            <person name="Li H."/>
            <person name="Fang K."/>
            <person name="Wang S."/>
            <person name="He J."/>
            <person name="Zhou D."/>
            <person name="Weng S."/>
            <person name="Chi M."/>
            <person name="Gu Z."/>
            <person name="He J."/>
            <person name="Li F."/>
            <person name="Wang M."/>
        </authorList>
    </citation>
    <scope>NUCLEOTIDE SEQUENCE [LARGE SCALE GENOMIC DNA]</scope>
    <source>
        <strain evidence="3">ZL_2023a</strain>
    </source>
</reference>
<feature type="non-terminal residue" evidence="3">
    <location>
        <position position="113"/>
    </location>
</feature>
<dbReference type="PANTHER" id="PTHR13527">
    <property type="entry name" value="SAYSVFN DOMAIN-CONTAINING PROTEIN 1"/>
    <property type="match status" value="1"/>
</dbReference>
<keyword evidence="1" id="KW-0472">Membrane</keyword>
<feature type="non-terminal residue" evidence="3">
    <location>
        <position position="1"/>
    </location>
</feature>
<evidence type="ECO:0000313" key="4">
    <source>
        <dbReference type="Proteomes" id="UP001445076"/>
    </source>
</evidence>
<feature type="transmembrane region" description="Helical" evidence="1">
    <location>
        <begin position="49"/>
        <end position="78"/>
    </location>
</feature>
<dbReference type="Proteomes" id="UP001445076">
    <property type="component" value="Unassembled WGS sequence"/>
</dbReference>
<proteinExistence type="predicted"/>
<evidence type="ECO:0000313" key="3">
    <source>
        <dbReference type="EMBL" id="KAK8732299.1"/>
    </source>
</evidence>
<keyword evidence="1" id="KW-1133">Transmembrane helix</keyword>
<comment type="caution">
    <text evidence="3">The sequence shown here is derived from an EMBL/GenBank/DDBJ whole genome shotgun (WGS) entry which is preliminary data.</text>
</comment>
<sequence>EMRRRTGQSSNVSSSASTDFIDEDLQTSSFMFYANYTTLDWVSLGLKCLMWLLLFKVFILIEFGAVFFIFSAFIFIWFTLRSEPKKKGEVSAYSVFNPDCKAIDGSYTAEQFE</sequence>
<dbReference type="InterPro" id="IPR019387">
    <property type="entry name" value="SAYSvFN_dom"/>
</dbReference>
<feature type="domain" description="SAYSvFN" evidence="2">
    <location>
        <begin position="48"/>
        <end position="113"/>
    </location>
</feature>
<gene>
    <name evidence="3" type="ORF">OTU49_007015</name>
</gene>
<keyword evidence="4" id="KW-1185">Reference proteome</keyword>
<dbReference type="AlphaFoldDB" id="A0AAW0X2M3"/>